<dbReference type="EC" id="3.4.19.13" evidence="11"/>
<proteinExistence type="inferred from homology"/>
<feature type="binding site" evidence="10">
    <location>
        <position position="461"/>
    </location>
    <ligand>
        <name>L-glutamate</name>
        <dbReference type="ChEBI" id="CHEBI:29985"/>
    </ligand>
</feature>
<feature type="signal peptide" evidence="12">
    <location>
        <begin position="1"/>
        <end position="21"/>
    </location>
</feature>
<dbReference type="InterPro" id="IPR000101">
    <property type="entry name" value="GGT_peptidase"/>
</dbReference>
<dbReference type="PANTHER" id="PTHR43199:SF1">
    <property type="entry name" value="GLUTATHIONE HYDROLASE PROENZYME"/>
    <property type="match status" value="1"/>
</dbReference>
<dbReference type="InterPro" id="IPR043138">
    <property type="entry name" value="GGT_lsub"/>
</dbReference>
<keyword evidence="6 11" id="KW-0865">Zymogen</keyword>
<feature type="chain" id="PRO_5020955387" description="Glutathione hydrolase proenzyme" evidence="12">
    <location>
        <begin position="22"/>
        <end position="556"/>
    </location>
</feature>
<dbReference type="Gene3D" id="3.60.20.40">
    <property type="match status" value="1"/>
</dbReference>
<feature type="binding site" evidence="10">
    <location>
        <position position="410"/>
    </location>
    <ligand>
        <name>L-glutamate</name>
        <dbReference type="ChEBI" id="CHEBI:29985"/>
    </ligand>
</feature>
<dbReference type="GO" id="GO:0006750">
    <property type="term" value="P:glutathione biosynthetic process"/>
    <property type="evidence" value="ECO:0007669"/>
    <property type="project" value="UniProtKB-KW"/>
</dbReference>
<dbReference type="RefSeq" id="WP_133997145.1">
    <property type="nucleotide sequence ID" value="NZ_SODV01000002.1"/>
</dbReference>
<evidence type="ECO:0000256" key="8">
    <source>
        <dbReference type="ARBA" id="ARBA00047417"/>
    </source>
</evidence>
<reference evidence="13 14" key="1">
    <citation type="submission" date="2019-03" db="EMBL/GenBank/DDBJ databases">
        <title>Genomic Encyclopedia of Type Strains, Phase IV (KMG-IV): sequencing the most valuable type-strain genomes for metagenomic binning, comparative biology and taxonomic classification.</title>
        <authorList>
            <person name="Goeker M."/>
        </authorList>
    </citation>
    <scope>NUCLEOTIDE SEQUENCE [LARGE SCALE GENOMIC DNA]</scope>
    <source>
        <strain evidence="13 14">DSM 100059</strain>
    </source>
</reference>
<evidence type="ECO:0000256" key="9">
    <source>
        <dbReference type="PIRSR" id="PIRSR600101-1"/>
    </source>
</evidence>
<dbReference type="Proteomes" id="UP000294498">
    <property type="component" value="Unassembled WGS sequence"/>
</dbReference>
<dbReference type="UniPathway" id="UPA00204"/>
<evidence type="ECO:0000256" key="7">
    <source>
        <dbReference type="ARBA" id="ARBA00023315"/>
    </source>
</evidence>
<dbReference type="InterPro" id="IPR051792">
    <property type="entry name" value="GGT_bact"/>
</dbReference>
<comment type="pathway">
    <text evidence="11">Sulfur metabolism; glutathione metabolism.</text>
</comment>
<dbReference type="EMBL" id="SODV01000002">
    <property type="protein sequence ID" value="TDW96537.1"/>
    <property type="molecule type" value="Genomic_DNA"/>
</dbReference>
<evidence type="ECO:0000256" key="1">
    <source>
        <dbReference type="ARBA" id="ARBA00001049"/>
    </source>
</evidence>
<dbReference type="EC" id="2.3.2.2" evidence="11"/>
<evidence type="ECO:0000256" key="6">
    <source>
        <dbReference type="ARBA" id="ARBA00023145"/>
    </source>
</evidence>
<keyword evidence="12" id="KW-0732">Signal</keyword>
<dbReference type="AlphaFoldDB" id="A0A4R8DGF7"/>
<evidence type="ECO:0000256" key="4">
    <source>
        <dbReference type="ARBA" id="ARBA00022679"/>
    </source>
</evidence>
<comment type="catalytic activity">
    <reaction evidence="1 11">
        <text>an S-substituted glutathione + H2O = an S-substituted L-cysteinylglycine + L-glutamate</text>
        <dbReference type="Rhea" id="RHEA:59468"/>
        <dbReference type="ChEBI" id="CHEBI:15377"/>
        <dbReference type="ChEBI" id="CHEBI:29985"/>
        <dbReference type="ChEBI" id="CHEBI:90779"/>
        <dbReference type="ChEBI" id="CHEBI:143103"/>
        <dbReference type="EC" id="3.4.19.13"/>
    </reaction>
</comment>
<evidence type="ECO:0000256" key="12">
    <source>
        <dbReference type="SAM" id="SignalP"/>
    </source>
</evidence>
<evidence type="ECO:0000313" key="14">
    <source>
        <dbReference type="Proteomes" id="UP000294498"/>
    </source>
</evidence>
<keyword evidence="7 11" id="KW-0012">Acyltransferase</keyword>
<dbReference type="PRINTS" id="PR01210">
    <property type="entry name" value="GGTRANSPTASE"/>
</dbReference>
<comment type="subunit">
    <text evidence="11">This enzyme consists of two polypeptide chains, which are synthesized in precursor form from a single polypeptide.</text>
</comment>
<feature type="binding site" evidence="10">
    <location>
        <begin position="386"/>
        <end position="388"/>
    </location>
    <ligand>
        <name>L-glutamate</name>
        <dbReference type="ChEBI" id="CHEBI:29985"/>
    </ligand>
</feature>
<evidence type="ECO:0000256" key="3">
    <source>
        <dbReference type="ARBA" id="ARBA00009381"/>
    </source>
</evidence>
<evidence type="ECO:0000256" key="5">
    <source>
        <dbReference type="ARBA" id="ARBA00022801"/>
    </source>
</evidence>
<gene>
    <name evidence="13" type="ORF">EDB95_4368</name>
</gene>
<dbReference type="GO" id="GO:0103068">
    <property type="term" value="F:leukotriene C4 gamma-glutamyl transferase activity"/>
    <property type="evidence" value="ECO:0007669"/>
    <property type="project" value="UniProtKB-EC"/>
</dbReference>
<sequence>MKRHTLILLLLGFTVSGGLRAQKVVTATHGVVVSAHALASQAGLDILKKGGNAVDAAITTELTLAVVFPGAGNIGGGGFMIAHLADGRSLALDFREAAPEKASRDMYIDSTGKARTDWSQTGHLACGVPGTIAGMFAAHPYGRLPFRELIQPAIDLAENGFVLNESEAANLNNTRETFLKNNTVPIAFVRDRPWKAGDTLVQKDLAATLRRIRDKGAKGFYEGETAAYIVAEMHRGGGLISLEDLRSYKAKERAILTFPYRSYTVLTMPMPSSGGLLLGQMLKMIEHNPALAQGYASAAADQLMIEAERRAFADRATFMGDPDFVKVPVVTLLSDKYLQGRMQDFTPGKAGSSQNIQAGVIAPESTETTHFDVIDKDGNCVSVTTTLNGWYGSKTVAGKAGFFLNNEMDDFSIKPGVPNMFGAIGGTANAIQPHKRMLSSMTPTIVLRDGKPFLIAGTPGGTTIPTSVFQTIVDIIDFHLSPEDAVNVPKFHHQWLPDEVDLEKGFPDTTAASLAQMGYTLKHWGRIGATEVIMIQPDGTYKGVADGRGNDAAAGY</sequence>
<feature type="binding site" evidence="10">
    <location>
        <position position="95"/>
    </location>
    <ligand>
        <name>L-glutamate</name>
        <dbReference type="ChEBI" id="CHEBI:29985"/>
    </ligand>
</feature>
<dbReference type="GO" id="GO:0036374">
    <property type="term" value="F:glutathione hydrolase activity"/>
    <property type="evidence" value="ECO:0007669"/>
    <property type="project" value="UniProtKB-UniRule"/>
</dbReference>
<dbReference type="OrthoDB" id="9781342at2"/>
<name>A0A4R8DGF7_9BACT</name>
<dbReference type="GO" id="GO:0006751">
    <property type="term" value="P:glutathione catabolic process"/>
    <property type="evidence" value="ECO:0007669"/>
    <property type="project" value="UniProtKB-UniRule"/>
</dbReference>
<feature type="active site" description="Nucleophile" evidence="9">
    <location>
        <position position="368"/>
    </location>
</feature>
<keyword evidence="5 11" id="KW-0378">Hydrolase</keyword>
<keyword evidence="11" id="KW-0317">Glutathione biosynthesis</keyword>
<comment type="caution">
    <text evidence="13">The sequence shown here is derived from an EMBL/GenBank/DDBJ whole genome shotgun (WGS) entry which is preliminary data.</text>
</comment>
<dbReference type="InterPro" id="IPR029055">
    <property type="entry name" value="Ntn_hydrolases_N"/>
</dbReference>
<comment type="catalytic activity">
    <reaction evidence="8 11">
        <text>an N-terminal (5-L-glutamyl)-[peptide] + an alpha-amino acid = 5-L-glutamyl amino acid + an N-terminal L-alpha-aminoacyl-[peptide]</text>
        <dbReference type="Rhea" id="RHEA:23904"/>
        <dbReference type="Rhea" id="RHEA-COMP:9780"/>
        <dbReference type="Rhea" id="RHEA-COMP:9795"/>
        <dbReference type="ChEBI" id="CHEBI:77644"/>
        <dbReference type="ChEBI" id="CHEBI:78597"/>
        <dbReference type="ChEBI" id="CHEBI:78599"/>
        <dbReference type="ChEBI" id="CHEBI:78608"/>
        <dbReference type="EC" id="2.3.2.2"/>
    </reaction>
</comment>
<keyword evidence="4 11" id="KW-0808">Transferase</keyword>
<evidence type="ECO:0000256" key="2">
    <source>
        <dbReference type="ARBA" id="ARBA00001089"/>
    </source>
</evidence>
<evidence type="ECO:0000256" key="11">
    <source>
        <dbReference type="RuleBase" id="RU368036"/>
    </source>
</evidence>
<comment type="PTM">
    <text evidence="11">Cleaved by autocatalysis into a large and a small subunit.</text>
</comment>
<evidence type="ECO:0000313" key="13">
    <source>
        <dbReference type="EMBL" id="TDW96537.1"/>
    </source>
</evidence>
<evidence type="ECO:0000256" key="10">
    <source>
        <dbReference type="PIRSR" id="PIRSR600101-2"/>
    </source>
</evidence>
<comment type="catalytic activity">
    <reaction evidence="2 11">
        <text>glutathione + H2O = L-cysteinylglycine + L-glutamate</text>
        <dbReference type="Rhea" id="RHEA:28807"/>
        <dbReference type="ChEBI" id="CHEBI:15377"/>
        <dbReference type="ChEBI" id="CHEBI:29985"/>
        <dbReference type="ChEBI" id="CHEBI:57925"/>
        <dbReference type="ChEBI" id="CHEBI:61694"/>
        <dbReference type="EC" id="3.4.19.13"/>
    </reaction>
</comment>
<dbReference type="NCBIfam" id="TIGR00066">
    <property type="entry name" value="g_glut_trans"/>
    <property type="match status" value="1"/>
</dbReference>
<dbReference type="PANTHER" id="PTHR43199">
    <property type="entry name" value="GLUTATHIONE HYDROLASE"/>
    <property type="match status" value="1"/>
</dbReference>
<dbReference type="InterPro" id="IPR043137">
    <property type="entry name" value="GGT_ssub_C"/>
</dbReference>
<dbReference type="Gene3D" id="1.10.246.130">
    <property type="match status" value="1"/>
</dbReference>
<comment type="similarity">
    <text evidence="3 11">Belongs to the gamma-glutamyltransferase family.</text>
</comment>
<keyword evidence="14" id="KW-1185">Reference proteome</keyword>
<organism evidence="13 14">
    <name type="scientific">Dinghuibacter silviterrae</name>
    <dbReference type="NCBI Taxonomy" id="1539049"/>
    <lineage>
        <taxon>Bacteria</taxon>
        <taxon>Pseudomonadati</taxon>
        <taxon>Bacteroidota</taxon>
        <taxon>Chitinophagia</taxon>
        <taxon>Chitinophagales</taxon>
        <taxon>Chitinophagaceae</taxon>
        <taxon>Dinghuibacter</taxon>
    </lineage>
</organism>
<dbReference type="SUPFAM" id="SSF56235">
    <property type="entry name" value="N-terminal nucleophile aminohydrolases (Ntn hydrolases)"/>
    <property type="match status" value="1"/>
</dbReference>
<dbReference type="Pfam" id="PF01019">
    <property type="entry name" value="G_glu_transpept"/>
    <property type="match status" value="1"/>
</dbReference>
<accession>A0A4R8DGF7</accession>
<feature type="binding site" evidence="10">
    <location>
        <begin position="439"/>
        <end position="440"/>
    </location>
    <ligand>
        <name>L-glutamate</name>
        <dbReference type="ChEBI" id="CHEBI:29985"/>
    </ligand>
</feature>
<protein>
    <recommendedName>
        <fullName evidence="11">Glutathione hydrolase proenzyme</fullName>
        <ecNumber evidence="11">2.3.2.2</ecNumber>
        <ecNumber evidence="11">3.4.19.13</ecNumber>
    </recommendedName>
    <component>
        <recommendedName>
            <fullName evidence="11">Glutathione hydrolase large chain</fullName>
        </recommendedName>
    </component>
    <component>
        <recommendedName>
            <fullName evidence="11">Glutathione hydrolase small chain</fullName>
        </recommendedName>
    </component>
</protein>